<name>A0AAI8Z2Q1_9PEZI</name>
<keyword evidence="5 9" id="KW-0732">Signal</keyword>
<proteinExistence type="inferred from homology"/>
<dbReference type="GO" id="GO:0046556">
    <property type="term" value="F:alpha-L-arabinofuranosidase activity"/>
    <property type="evidence" value="ECO:0007669"/>
    <property type="project" value="UniProtKB-EC"/>
</dbReference>
<feature type="compositionally biased region" description="Basic and acidic residues" evidence="8">
    <location>
        <begin position="652"/>
        <end position="676"/>
    </location>
</feature>
<feature type="chain" id="PRO_5042516040" description="non-reducing end alpha-L-arabinofuranosidase" evidence="9">
    <location>
        <begin position="20"/>
        <end position="676"/>
    </location>
</feature>
<feature type="signal peptide" evidence="9">
    <location>
        <begin position="1"/>
        <end position="19"/>
    </location>
</feature>
<evidence type="ECO:0000256" key="1">
    <source>
        <dbReference type="ARBA" id="ARBA00001462"/>
    </source>
</evidence>
<dbReference type="Proteomes" id="UP001296104">
    <property type="component" value="Unassembled WGS sequence"/>
</dbReference>
<comment type="catalytic activity">
    <reaction evidence="1">
        <text>Hydrolysis of terminal non-reducing alpha-L-arabinofuranoside residues in alpha-L-arabinosides.</text>
        <dbReference type="EC" id="3.2.1.55"/>
    </reaction>
</comment>
<dbReference type="SUPFAM" id="SSF49785">
    <property type="entry name" value="Galactose-binding domain-like"/>
    <property type="match status" value="1"/>
</dbReference>
<evidence type="ECO:0000256" key="5">
    <source>
        <dbReference type="ARBA" id="ARBA00022729"/>
    </source>
</evidence>
<dbReference type="Gene3D" id="3.20.20.80">
    <property type="entry name" value="Glycosidases"/>
    <property type="match status" value="1"/>
</dbReference>
<evidence type="ECO:0000256" key="7">
    <source>
        <dbReference type="ARBA" id="ARBA00023180"/>
    </source>
</evidence>
<dbReference type="PANTHER" id="PTHR31776:SF0">
    <property type="entry name" value="ALPHA-L-ARABINOFURANOSIDASE 1"/>
    <property type="match status" value="1"/>
</dbReference>
<dbReference type="InterPro" id="IPR051563">
    <property type="entry name" value="Glycosyl_Hydrolase_51"/>
</dbReference>
<gene>
    <name evidence="11" type="ORF">LECACI_7A006512</name>
</gene>
<dbReference type="Pfam" id="PF06964">
    <property type="entry name" value="Alpha-L-AF_C"/>
    <property type="match status" value="1"/>
</dbReference>
<dbReference type="InterPro" id="IPR008979">
    <property type="entry name" value="Galactose-bd-like_sf"/>
</dbReference>
<evidence type="ECO:0000256" key="8">
    <source>
        <dbReference type="SAM" id="MobiDB-lite"/>
    </source>
</evidence>
<dbReference type="InterPro" id="IPR017853">
    <property type="entry name" value="GH"/>
</dbReference>
<dbReference type="AlphaFoldDB" id="A0AAI8Z2Q1"/>
<dbReference type="GO" id="GO:0046373">
    <property type="term" value="P:L-arabinose metabolic process"/>
    <property type="evidence" value="ECO:0007669"/>
    <property type="project" value="InterPro"/>
</dbReference>
<keyword evidence="12" id="KW-1185">Reference proteome</keyword>
<dbReference type="SMART" id="SM00813">
    <property type="entry name" value="Alpha-L-AF_C"/>
    <property type="match status" value="1"/>
</dbReference>
<evidence type="ECO:0000256" key="3">
    <source>
        <dbReference type="ARBA" id="ARBA00007186"/>
    </source>
</evidence>
<sequence>MLLLLQAFGVAAMAAGVSAVNLTVKNSGGNATSPYQYGIMFEDINNSGDGGVYAELIQNRAFQGDGIFPSNLSFWSPVGDTSLSLQNLSKPLSAALPTSMRVGGIGELGFSNAGFWGFPVVSSWTYKGSFWVHGGYNGDIKVDLHSSLQNHSWAQAAVRVASKSDSWTQFNYTLRPTADAPNSNNTLTFTYNSRGNTTLDFNLLSLFPPTYKNRENGLRIDLMEAMASLKPSFFRAPGGNNVEGLQSPYWWNWTETIGPIKDRRGYPGTWSYENTNGLGLLEYALWARDLDMELLLAVWSGFWLDGEALTEEELQPYVQSALDEIEFLRGDVSTTWGAVRASLGYPEPFSVKFVEVGNEDSLNGGGPTYRSYRFNTFYDAIAKAYPDITIIASFYDVDGATPPFNASGDFHEYALPSEMVSQFGYFDNYTSAHPILIGEYAVVQYDQPNQTAVSWAAGAPRAFSPFWSGTVAEAIFLLGAERNSHKLIGAAYAPLFQNLNRWEWIPDLIQYDAFPGHTTLTTSYRMIELFSGTRITETLPLVGAAFDPAYYVAGRNDVTGSYILKAAVYNSTDAVPFRATFEGVAAGAKGVLTFLTAPRNSSNPIGGNVVQTHVEEVRAGGNGTFSFELPEFSIAVLEIAAGSGSGSGAEGYGKDKRRDTETRGWKGSEDWRREWR</sequence>
<dbReference type="InterPro" id="IPR010720">
    <property type="entry name" value="Alpha-L-AF_C"/>
</dbReference>
<feature type="region of interest" description="Disordered" evidence="8">
    <location>
        <begin position="643"/>
        <end position="676"/>
    </location>
</feature>
<organism evidence="11 12">
    <name type="scientific">Lecanosticta acicola</name>
    <dbReference type="NCBI Taxonomy" id="111012"/>
    <lineage>
        <taxon>Eukaryota</taxon>
        <taxon>Fungi</taxon>
        <taxon>Dikarya</taxon>
        <taxon>Ascomycota</taxon>
        <taxon>Pezizomycotina</taxon>
        <taxon>Dothideomycetes</taxon>
        <taxon>Dothideomycetidae</taxon>
        <taxon>Mycosphaerellales</taxon>
        <taxon>Mycosphaerellaceae</taxon>
        <taxon>Lecanosticta</taxon>
    </lineage>
</organism>
<evidence type="ECO:0000256" key="2">
    <source>
        <dbReference type="ARBA" id="ARBA00004834"/>
    </source>
</evidence>
<comment type="pathway">
    <text evidence="2">Glycan metabolism; L-arabinan degradation.</text>
</comment>
<protein>
    <recommendedName>
        <fullName evidence="4">non-reducing end alpha-L-arabinofuranosidase</fullName>
        <ecNumber evidence="4">3.2.1.55</ecNumber>
    </recommendedName>
</protein>
<evidence type="ECO:0000313" key="11">
    <source>
        <dbReference type="EMBL" id="CAK4031354.1"/>
    </source>
</evidence>
<accession>A0AAI8Z2Q1</accession>
<dbReference type="EC" id="3.2.1.55" evidence="4"/>
<evidence type="ECO:0000259" key="10">
    <source>
        <dbReference type="SMART" id="SM00813"/>
    </source>
</evidence>
<reference evidence="11" key="1">
    <citation type="submission" date="2023-11" db="EMBL/GenBank/DDBJ databases">
        <authorList>
            <person name="Alioto T."/>
            <person name="Alioto T."/>
            <person name="Gomez Garrido J."/>
        </authorList>
    </citation>
    <scope>NUCLEOTIDE SEQUENCE</scope>
</reference>
<evidence type="ECO:0000256" key="4">
    <source>
        <dbReference type="ARBA" id="ARBA00012670"/>
    </source>
</evidence>
<keyword evidence="7" id="KW-0325">Glycoprotein</keyword>
<evidence type="ECO:0000313" key="12">
    <source>
        <dbReference type="Proteomes" id="UP001296104"/>
    </source>
</evidence>
<feature type="domain" description="Alpha-L-arabinofuranosidase C-terminal" evidence="10">
    <location>
        <begin position="438"/>
        <end position="633"/>
    </location>
</feature>
<evidence type="ECO:0000256" key="6">
    <source>
        <dbReference type="ARBA" id="ARBA00022801"/>
    </source>
</evidence>
<dbReference type="InterPro" id="IPR055235">
    <property type="entry name" value="ASD1_cat"/>
</dbReference>
<comment type="similarity">
    <text evidence="3">Belongs to the glycosyl hydrolase 51 family.</text>
</comment>
<dbReference type="EMBL" id="CAVMBE010000047">
    <property type="protein sequence ID" value="CAK4031354.1"/>
    <property type="molecule type" value="Genomic_DNA"/>
</dbReference>
<dbReference type="Gene3D" id="2.60.120.260">
    <property type="entry name" value="Galactose-binding domain-like"/>
    <property type="match status" value="1"/>
</dbReference>
<keyword evidence="6" id="KW-0378">Hydrolase</keyword>
<dbReference type="SUPFAM" id="SSF51445">
    <property type="entry name" value="(Trans)glycosidases"/>
    <property type="match status" value="1"/>
</dbReference>
<dbReference type="PANTHER" id="PTHR31776">
    <property type="entry name" value="ALPHA-L-ARABINOFURANOSIDASE 1"/>
    <property type="match status" value="1"/>
</dbReference>
<dbReference type="Pfam" id="PF22848">
    <property type="entry name" value="ASD1_dom"/>
    <property type="match status" value="1"/>
</dbReference>
<evidence type="ECO:0000256" key="9">
    <source>
        <dbReference type="SAM" id="SignalP"/>
    </source>
</evidence>
<comment type="caution">
    <text evidence="11">The sequence shown here is derived from an EMBL/GenBank/DDBJ whole genome shotgun (WGS) entry which is preliminary data.</text>
</comment>